<dbReference type="GO" id="GO:0003677">
    <property type="term" value="F:DNA binding"/>
    <property type="evidence" value="ECO:0007669"/>
    <property type="project" value="InterPro"/>
</dbReference>
<sequence>MSPEALARLDAMTDAEITAAALSDPDNPPWTPEETERIVMARRIQAIRRRTGLSQAQFAAEYRINVGRLRDLEQGRTRPDSAMLAYLTVIEREPDLVKRTLAASDIAAE</sequence>
<accession>A0A2S6NI99</accession>
<evidence type="ECO:0000259" key="1">
    <source>
        <dbReference type="PROSITE" id="PS50943"/>
    </source>
</evidence>
<dbReference type="Gene3D" id="1.10.260.40">
    <property type="entry name" value="lambda repressor-like DNA-binding domains"/>
    <property type="match status" value="1"/>
</dbReference>
<name>A0A2S6NI99_RHOGL</name>
<dbReference type="Pfam" id="PF13560">
    <property type="entry name" value="HTH_31"/>
    <property type="match status" value="1"/>
</dbReference>
<dbReference type="EMBL" id="NHRY01000114">
    <property type="protein sequence ID" value="PPQ34377.1"/>
    <property type="molecule type" value="Genomic_DNA"/>
</dbReference>
<reference evidence="2 3" key="1">
    <citation type="journal article" date="2018" name="Arch. Microbiol.">
        <title>New insights into the metabolic potential of the phototrophic purple bacterium Rhodopila globiformis DSM 161(T) from its draft genome sequence and evidence for a vanadium-dependent nitrogenase.</title>
        <authorList>
            <person name="Imhoff J.F."/>
            <person name="Rahn T."/>
            <person name="Kunzel S."/>
            <person name="Neulinger S.C."/>
        </authorList>
    </citation>
    <scope>NUCLEOTIDE SEQUENCE [LARGE SCALE GENOMIC DNA]</scope>
    <source>
        <strain evidence="2 3">DSM 161</strain>
    </source>
</reference>
<feature type="domain" description="HTH cro/C1-type" evidence="1">
    <location>
        <begin position="44"/>
        <end position="97"/>
    </location>
</feature>
<comment type="caution">
    <text evidence="2">The sequence shown here is derived from an EMBL/GenBank/DDBJ whole genome shotgun (WGS) entry which is preliminary data.</text>
</comment>
<dbReference type="AlphaFoldDB" id="A0A2S6NI99"/>
<gene>
    <name evidence="2" type="ORF">CCS01_11465</name>
</gene>
<protein>
    <recommendedName>
        <fullName evidence="1">HTH cro/C1-type domain-containing protein</fullName>
    </recommendedName>
</protein>
<dbReference type="InterPro" id="IPR001387">
    <property type="entry name" value="Cro/C1-type_HTH"/>
</dbReference>
<evidence type="ECO:0000313" key="2">
    <source>
        <dbReference type="EMBL" id="PPQ34377.1"/>
    </source>
</evidence>
<dbReference type="SUPFAM" id="SSF47413">
    <property type="entry name" value="lambda repressor-like DNA-binding domains"/>
    <property type="match status" value="1"/>
</dbReference>
<dbReference type="SMART" id="SM00530">
    <property type="entry name" value="HTH_XRE"/>
    <property type="match status" value="1"/>
</dbReference>
<dbReference type="OrthoDB" id="461984at2"/>
<evidence type="ECO:0000313" key="3">
    <source>
        <dbReference type="Proteomes" id="UP000239724"/>
    </source>
</evidence>
<dbReference type="Proteomes" id="UP000239724">
    <property type="component" value="Unassembled WGS sequence"/>
</dbReference>
<dbReference type="InterPro" id="IPR010982">
    <property type="entry name" value="Lambda_DNA-bd_dom_sf"/>
</dbReference>
<keyword evidence="3" id="KW-1185">Reference proteome</keyword>
<organism evidence="2 3">
    <name type="scientific">Rhodopila globiformis</name>
    <name type="common">Rhodopseudomonas globiformis</name>
    <dbReference type="NCBI Taxonomy" id="1071"/>
    <lineage>
        <taxon>Bacteria</taxon>
        <taxon>Pseudomonadati</taxon>
        <taxon>Pseudomonadota</taxon>
        <taxon>Alphaproteobacteria</taxon>
        <taxon>Acetobacterales</taxon>
        <taxon>Acetobacteraceae</taxon>
        <taxon>Rhodopila</taxon>
    </lineage>
</organism>
<dbReference type="PROSITE" id="PS50943">
    <property type="entry name" value="HTH_CROC1"/>
    <property type="match status" value="1"/>
</dbReference>
<proteinExistence type="predicted"/>